<reference evidence="1 2" key="1">
    <citation type="submission" date="2017-04" db="EMBL/GenBank/DDBJ databases">
        <title>Genome Sequence of the Model Brown-Rot Fungus Postia placenta SB12.</title>
        <authorList>
            <consortium name="DOE Joint Genome Institute"/>
            <person name="Gaskell J."/>
            <person name="Kersten P."/>
            <person name="Larrondo L.F."/>
            <person name="Canessa P."/>
            <person name="Martinez D."/>
            <person name="Hibbett D."/>
            <person name="Schmoll M."/>
            <person name="Kubicek C.P."/>
            <person name="Martinez A.T."/>
            <person name="Yadav J."/>
            <person name="Master E."/>
            <person name="Magnuson J.K."/>
            <person name="James T."/>
            <person name="Yaver D."/>
            <person name="Berka R."/>
            <person name="Labutti K."/>
            <person name="Lipzen A."/>
            <person name="Aerts A."/>
            <person name="Barry K."/>
            <person name="Henrissat B."/>
            <person name="Blanchette R."/>
            <person name="Grigoriev I."/>
            <person name="Cullen D."/>
        </authorList>
    </citation>
    <scope>NUCLEOTIDE SEQUENCE [LARGE SCALE GENOMIC DNA]</scope>
    <source>
        <strain evidence="1 2">MAD-698-R-SB12</strain>
    </source>
</reference>
<dbReference type="Proteomes" id="UP000194127">
    <property type="component" value="Unassembled WGS sequence"/>
</dbReference>
<dbReference type="SUPFAM" id="SSF57850">
    <property type="entry name" value="RING/U-box"/>
    <property type="match status" value="1"/>
</dbReference>
<protein>
    <submittedName>
        <fullName evidence="1">Uncharacterized protein</fullName>
    </submittedName>
</protein>
<dbReference type="AlphaFoldDB" id="A0A1X6ND33"/>
<proteinExistence type="predicted"/>
<keyword evidence="2" id="KW-1185">Reference proteome</keyword>
<dbReference type="RefSeq" id="XP_024343140.1">
    <property type="nucleotide sequence ID" value="XM_024484360.1"/>
</dbReference>
<evidence type="ECO:0000313" key="1">
    <source>
        <dbReference type="EMBL" id="OSX66346.1"/>
    </source>
</evidence>
<accession>A0A1X6ND33</accession>
<name>A0A1X6ND33_9APHY</name>
<organism evidence="1 2">
    <name type="scientific">Postia placenta MAD-698-R-SB12</name>
    <dbReference type="NCBI Taxonomy" id="670580"/>
    <lineage>
        <taxon>Eukaryota</taxon>
        <taxon>Fungi</taxon>
        <taxon>Dikarya</taxon>
        <taxon>Basidiomycota</taxon>
        <taxon>Agaricomycotina</taxon>
        <taxon>Agaricomycetes</taxon>
        <taxon>Polyporales</taxon>
        <taxon>Adustoporiaceae</taxon>
        <taxon>Rhodonia</taxon>
    </lineage>
</organism>
<evidence type="ECO:0000313" key="2">
    <source>
        <dbReference type="Proteomes" id="UP000194127"/>
    </source>
</evidence>
<dbReference type="OrthoDB" id="2122982at2759"/>
<sequence>MDESGATTAIKNAVSGFAETLPVLMKALDDIGKIHPVIQGSILAHEASGGLKNIKDEAITGPKGVTIEARLQGLMKQTASDIRSCGNVCDAYSKMSLLAKVLKGPLWEGTFASFVSKFSQRRDDIEFALSIHIAGKVDGLHDKVDDLAQIVERKTDMIMEFLKNYTPPEHMDVCKQIDRRGGREAVLKNDDALQELVSTRLETNSSRSSNQATALARNAKHELESQLIDPAFQIQKNTQFFNRKFEMQQRQILEGVGEIVHRESDRVIETVTSGPHDRILDKDLHQIWKDMGWRGSVKARHFVLALRDYEQERREEKMRKEATFQVAPTFDPDAWAFDWITVKRLQAITEALDDDASGFITVTEANNFTSSRPADWSLPQWLAYWAIGWQISATIYRDKIHEIFEKMFAMRQHLHEANVLMVDSYLSAVWTDICGITTSLEPFYATPQLLERFQSYIDAEEERLKKNLEAIKYHIDDSTTLALVTGPGRIEKYLFPLIYLLLKHDYAVFCIGRKEIVNDRHSIDAFDSQWTINQAVRNRIDDLKASLKHQRLDLAHHFEHAYSDLYHLIYLSMEDSDSPVPLKAIQAFPYKAVTYDDTEEDKDVPTAETVLFYAYDQSQLNAGANAMEDTATDEDRKATGNLKNILGRWTGYNYTNTEYPFSVMFTVFIHTLNAESTQYEALVHVPDSKVEFKLAGDIVPEADGKVTYQFRLIIPIHGMLVEYDGTLNEDGSMLSGKWGSNAVRDASFFLSRMPAEVLICRPSPMELQTDRIRALWRFALTAVQEQVARRRFTWKFLATRRDVRHRYMDLALRTQLGRPLNEAEDEEGRKCMRALTPLDALICHHVMELRKRTICIHKGIFCDSCDAHDQEITGGRIVCLTCDRDGGESIDLCEDCIVTEVDRTKRPDLAAPHLPTHDLYKLRSLVHQREFRSIVLMARNALERARTAFKDAQDVAHDRTEEDGTGEAEDRLTKIVEEDLTCIKCKERVTQPCWYCIVCEDAVFVCMKCDAGGGVSEGKHAKTHGLVRCQEEIVEEAEVPAEEKLESMVTSKFAKVDGQFEEVDTRLRQVDERLSRMEQLLQAIVLKMGAGQDGST</sequence>
<dbReference type="STRING" id="670580.A0A1X6ND33"/>
<dbReference type="EMBL" id="KZ110592">
    <property type="protein sequence ID" value="OSX66346.1"/>
    <property type="molecule type" value="Genomic_DNA"/>
</dbReference>
<gene>
    <name evidence="1" type="ORF">POSPLADRAFT_1133525</name>
</gene>
<dbReference type="GeneID" id="36329309"/>